<keyword evidence="4" id="KW-1185">Reference proteome</keyword>
<dbReference type="Proteomes" id="UP001172457">
    <property type="component" value="Chromosome 8"/>
</dbReference>
<keyword evidence="2" id="KW-0472">Membrane</keyword>
<dbReference type="Gene3D" id="3.30.70.260">
    <property type="match status" value="1"/>
</dbReference>
<feature type="compositionally biased region" description="Basic and acidic residues" evidence="1">
    <location>
        <begin position="67"/>
        <end position="77"/>
    </location>
</feature>
<feature type="compositionally biased region" description="Basic and acidic residues" evidence="1">
    <location>
        <begin position="227"/>
        <end position="237"/>
    </location>
</feature>
<name>A0AA38SU52_9ASTR</name>
<keyword evidence="2" id="KW-0812">Transmembrane</keyword>
<dbReference type="AlphaFoldDB" id="A0AA38SU52"/>
<feature type="region of interest" description="Disordered" evidence="1">
    <location>
        <begin position="202"/>
        <end position="237"/>
    </location>
</feature>
<dbReference type="EMBL" id="JARYMX010000008">
    <property type="protein sequence ID" value="KAJ9539262.1"/>
    <property type="molecule type" value="Genomic_DNA"/>
</dbReference>
<protein>
    <recommendedName>
        <fullName evidence="5">Mesoderm development candidate 2</fullName>
    </recommendedName>
</protein>
<evidence type="ECO:0000256" key="1">
    <source>
        <dbReference type="SAM" id="MobiDB-lite"/>
    </source>
</evidence>
<proteinExistence type="predicted"/>
<evidence type="ECO:0000256" key="2">
    <source>
        <dbReference type="SAM" id="Phobius"/>
    </source>
</evidence>
<feature type="transmembrane region" description="Helical" evidence="2">
    <location>
        <begin position="24"/>
        <end position="42"/>
    </location>
</feature>
<reference evidence="3" key="1">
    <citation type="submission" date="2023-03" db="EMBL/GenBank/DDBJ databases">
        <title>Chromosome-scale reference genome and RAD-based genetic map of yellow starthistle (Centaurea solstitialis) reveal putative structural variation and QTLs associated with invader traits.</title>
        <authorList>
            <person name="Reatini B."/>
            <person name="Cang F.A."/>
            <person name="Jiang Q."/>
            <person name="Mckibben M.T.W."/>
            <person name="Barker M.S."/>
            <person name="Rieseberg L.H."/>
            <person name="Dlugosch K.M."/>
        </authorList>
    </citation>
    <scope>NUCLEOTIDE SEQUENCE</scope>
    <source>
        <strain evidence="3">CAN-66</strain>
        <tissue evidence="3">Leaf</tissue>
    </source>
</reference>
<evidence type="ECO:0000313" key="3">
    <source>
        <dbReference type="EMBL" id="KAJ9539262.1"/>
    </source>
</evidence>
<feature type="region of interest" description="Disordered" evidence="1">
    <location>
        <begin position="62"/>
        <end position="86"/>
    </location>
</feature>
<comment type="caution">
    <text evidence="3">The sequence shown here is derived from an EMBL/GenBank/DDBJ whole genome shotgun (WGS) entry which is preliminary data.</text>
</comment>
<evidence type="ECO:0008006" key="5">
    <source>
        <dbReference type="Google" id="ProtNLM"/>
    </source>
</evidence>
<keyword evidence="2" id="KW-1133">Transmembrane helix</keyword>
<dbReference type="PANTHER" id="PTHR36357:SF3">
    <property type="entry name" value="LRP CHAPERONE MESD"/>
    <property type="match status" value="1"/>
</dbReference>
<accession>A0AA38SU52</accession>
<sequence length="237" mass="27419">MAVHCRSEEVASSALFSPINLRRLLLFFFLLVLITFASNGVVEGTKKRVRITDELDDVEDNEEDEAWKEWGRKKSMTEEEFDPPPDNFSELGFEQMREEVLKRQVGQSYGFVKLRLSEDRTPDMVSHIAEKWTNLARTGSIGVIFMGYDINTVMFTLHNAQNTLEFTDFLLSQPETYEIKMGDQFFRRPGDPPFEQLLRELYKKNKKRGKSSNDTAMKPELATSMKPKLETSVKTEL</sequence>
<organism evidence="3 4">
    <name type="scientific">Centaurea solstitialis</name>
    <name type="common">yellow star-thistle</name>
    <dbReference type="NCBI Taxonomy" id="347529"/>
    <lineage>
        <taxon>Eukaryota</taxon>
        <taxon>Viridiplantae</taxon>
        <taxon>Streptophyta</taxon>
        <taxon>Embryophyta</taxon>
        <taxon>Tracheophyta</taxon>
        <taxon>Spermatophyta</taxon>
        <taxon>Magnoliopsida</taxon>
        <taxon>eudicotyledons</taxon>
        <taxon>Gunneridae</taxon>
        <taxon>Pentapetalae</taxon>
        <taxon>asterids</taxon>
        <taxon>campanulids</taxon>
        <taxon>Asterales</taxon>
        <taxon>Asteraceae</taxon>
        <taxon>Carduoideae</taxon>
        <taxon>Cardueae</taxon>
        <taxon>Centaureinae</taxon>
        <taxon>Centaurea</taxon>
    </lineage>
</organism>
<evidence type="ECO:0000313" key="4">
    <source>
        <dbReference type="Proteomes" id="UP001172457"/>
    </source>
</evidence>
<dbReference type="PANTHER" id="PTHR36357">
    <property type="entry name" value="OS03G0148300 PROTEIN"/>
    <property type="match status" value="1"/>
</dbReference>
<gene>
    <name evidence="3" type="ORF">OSB04_031995</name>
</gene>